<feature type="compositionally biased region" description="Basic and acidic residues" evidence="1">
    <location>
        <begin position="43"/>
        <end position="53"/>
    </location>
</feature>
<accession>A0A918IAR3</accession>
<protein>
    <submittedName>
        <fullName evidence="2">Uncharacterized protein</fullName>
    </submittedName>
</protein>
<reference evidence="2" key="2">
    <citation type="submission" date="2020-09" db="EMBL/GenBank/DDBJ databases">
        <authorList>
            <person name="Sun Q."/>
            <person name="Ohkuma M."/>
        </authorList>
    </citation>
    <scope>NUCLEOTIDE SEQUENCE</scope>
    <source>
        <strain evidence="2">JCM 4369</strain>
    </source>
</reference>
<reference evidence="2" key="1">
    <citation type="journal article" date="2014" name="Int. J. Syst. Evol. Microbiol.">
        <title>Complete genome sequence of Corynebacterium casei LMG S-19264T (=DSM 44701T), isolated from a smear-ripened cheese.</title>
        <authorList>
            <consortium name="US DOE Joint Genome Institute (JGI-PGF)"/>
            <person name="Walter F."/>
            <person name="Albersmeier A."/>
            <person name="Kalinowski J."/>
            <person name="Ruckert C."/>
        </authorList>
    </citation>
    <scope>NUCLEOTIDE SEQUENCE</scope>
    <source>
        <strain evidence="2">JCM 4369</strain>
    </source>
</reference>
<evidence type="ECO:0000313" key="3">
    <source>
        <dbReference type="Proteomes" id="UP000618795"/>
    </source>
</evidence>
<keyword evidence="3" id="KW-1185">Reference proteome</keyword>
<dbReference type="Proteomes" id="UP000618795">
    <property type="component" value="Unassembled WGS sequence"/>
</dbReference>
<dbReference type="RefSeq" id="WP_191873222.1">
    <property type="nucleotide sequence ID" value="NZ_BMTD01000004.1"/>
</dbReference>
<comment type="caution">
    <text evidence="2">The sequence shown here is derived from an EMBL/GenBank/DDBJ whole genome shotgun (WGS) entry which is preliminary data.</text>
</comment>
<dbReference type="EMBL" id="BMTD01000004">
    <property type="protein sequence ID" value="GGU89047.1"/>
    <property type="molecule type" value="Genomic_DNA"/>
</dbReference>
<organism evidence="2 3">
    <name type="scientific">Streptomyces filipinensis</name>
    <dbReference type="NCBI Taxonomy" id="66887"/>
    <lineage>
        <taxon>Bacteria</taxon>
        <taxon>Bacillati</taxon>
        <taxon>Actinomycetota</taxon>
        <taxon>Actinomycetes</taxon>
        <taxon>Kitasatosporales</taxon>
        <taxon>Streptomycetaceae</taxon>
        <taxon>Streptomyces</taxon>
    </lineage>
</organism>
<evidence type="ECO:0000313" key="2">
    <source>
        <dbReference type="EMBL" id="GGU89047.1"/>
    </source>
</evidence>
<sequence length="90" mass="9450">MLARRALAVVLTTPVLLASIGVTGAAASVPKWSVVTRPGTRPEPTHGRTHGDLTRGLTRGHTRAEAAHPDDDDEDEGLLTSLTGELAGRF</sequence>
<dbReference type="AlphaFoldDB" id="A0A918IAR3"/>
<name>A0A918IAR3_9ACTN</name>
<gene>
    <name evidence="2" type="ORF">GCM10010260_23700</name>
</gene>
<feature type="region of interest" description="Disordered" evidence="1">
    <location>
        <begin position="35"/>
        <end position="78"/>
    </location>
</feature>
<proteinExistence type="predicted"/>
<evidence type="ECO:0000256" key="1">
    <source>
        <dbReference type="SAM" id="MobiDB-lite"/>
    </source>
</evidence>